<keyword evidence="7" id="KW-1185">Reference proteome</keyword>
<dbReference type="OrthoDB" id="18703at2759"/>
<feature type="compositionally biased region" description="Basic and acidic residues" evidence="5">
    <location>
        <begin position="35"/>
        <end position="44"/>
    </location>
</feature>
<comment type="subcellular location">
    <subcellularLocation>
        <location evidence="1">Nucleus</location>
        <location evidence="1">Nucleolus</location>
    </subcellularLocation>
</comment>
<keyword evidence="4" id="KW-0539">Nucleus</keyword>
<evidence type="ECO:0000256" key="3">
    <source>
        <dbReference type="ARBA" id="ARBA00021321"/>
    </source>
</evidence>
<evidence type="ECO:0000256" key="4">
    <source>
        <dbReference type="ARBA" id="ARBA00023242"/>
    </source>
</evidence>
<comment type="caution">
    <text evidence="6">The sequence shown here is derived from an EMBL/GenBank/DDBJ whole genome shotgun (WGS) entry which is preliminary data.</text>
</comment>
<dbReference type="EMBL" id="JANBQF010000110">
    <property type="protein sequence ID" value="KAJ2005279.1"/>
    <property type="molecule type" value="Genomic_DNA"/>
</dbReference>
<dbReference type="PANTHER" id="PTHR31109">
    <property type="entry name" value="PROTEIN FAM207A"/>
    <property type="match status" value="1"/>
</dbReference>
<accession>A0A9W8BDL3</accession>
<feature type="compositionally biased region" description="Basic residues" evidence="5">
    <location>
        <begin position="45"/>
        <end position="54"/>
    </location>
</feature>
<evidence type="ECO:0000256" key="5">
    <source>
        <dbReference type="SAM" id="MobiDB-lite"/>
    </source>
</evidence>
<protein>
    <recommendedName>
        <fullName evidence="3">Ribosome biogenesis protein SLX9</fullName>
    </recommendedName>
</protein>
<dbReference type="GO" id="GO:0030686">
    <property type="term" value="C:90S preribosome"/>
    <property type="evidence" value="ECO:0007669"/>
    <property type="project" value="InterPro"/>
</dbReference>
<feature type="region of interest" description="Disordered" evidence="5">
    <location>
        <begin position="115"/>
        <end position="142"/>
    </location>
</feature>
<evidence type="ECO:0000256" key="1">
    <source>
        <dbReference type="ARBA" id="ARBA00004604"/>
    </source>
</evidence>
<evidence type="ECO:0000313" key="7">
    <source>
        <dbReference type="Proteomes" id="UP001150907"/>
    </source>
</evidence>
<comment type="similarity">
    <text evidence="2">Belongs to the SLX9 family.</text>
</comment>
<dbReference type="AlphaFoldDB" id="A0A9W8BDL3"/>
<dbReference type="PANTHER" id="PTHR31109:SF2">
    <property type="entry name" value="RIBOSOME BIOGENESIS PROTEIN SLX9 HOMOLOG"/>
    <property type="match status" value="1"/>
</dbReference>
<dbReference type="Proteomes" id="UP001150907">
    <property type="component" value="Unassembled WGS sequence"/>
</dbReference>
<reference evidence="6" key="1">
    <citation type="submission" date="2022-07" db="EMBL/GenBank/DDBJ databases">
        <title>Phylogenomic reconstructions and comparative analyses of Kickxellomycotina fungi.</title>
        <authorList>
            <person name="Reynolds N.K."/>
            <person name="Stajich J.E."/>
            <person name="Barry K."/>
            <person name="Grigoriev I.V."/>
            <person name="Crous P."/>
            <person name="Smith M.E."/>
        </authorList>
    </citation>
    <scope>NUCLEOTIDE SEQUENCE</scope>
    <source>
        <strain evidence="6">IMI 214461</strain>
    </source>
</reference>
<dbReference type="GO" id="GO:0005730">
    <property type="term" value="C:nucleolus"/>
    <property type="evidence" value="ECO:0007669"/>
    <property type="project" value="UniProtKB-SubCell"/>
</dbReference>
<dbReference type="InterPro" id="IPR028160">
    <property type="entry name" value="Slx9-like"/>
</dbReference>
<sequence>MPRATRERTKYHKTAAKPSAADIASAAVPLAVDTAKSELPEPKLKSKKAKRADRHQKWMDKIGTAQSTLKKEKKQQARETNPSALIRGMGGIKNSLREVQAELIAQHLLSLGSGSKGTAGAKAPKTPVAVVEPKSRKARNKAAIREEKRFGQILQHPAFQASPLATIRQHLANTLTKHGE</sequence>
<gene>
    <name evidence="6" type="ORF">H4R26_002036</name>
</gene>
<dbReference type="GO" id="GO:0000462">
    <property type="term" value="P:maturation of SSU-rRNA from tricistronic rRNA transcript (SSU-rRNA, 5.8S rRNA, LSU-rRNA)"/>
    <property type="evidence" value="ECO:0007669"/>
    <property type="project" value="InterPro"/>
</dbReference>
<evidence type="ECO:0000256" key="2">
    <source>
        <dbReference type="ARBA" id="ARBA00011022"/>
    </source>
</evidence>
<feature type="region of interest" description="Disordered" evidence="5">
    <location>
        <begin position="1"/>
        <end position="88"/>
    </location>
</feature>
<organism evidence="6 7">
    <name type="scientific">Coemansia thaxteri</name>
    <dbReference type="NCBI Taxonomy" id="2663907"/>
    <lineage>
        <taxon>Eukaryota</taxon>
        <taxon>Fungi</taxon>
        <taxon>Fungi incertae sedis</taxon>
        <taxon>Zoopagomycota</taxon>
        <taxon>Kickxellomycotina</taxon>
        <taxon>Kickxellomycetes</taxon>
        <taxon>Kickxellales</taxon>
        <taxon>Kickxellaceae</taxon>
        <taxon>Coemansia</taxon>
    </lineage>
</organism>
<dbReference type="Pfam" id="PF15341">
    <property type="entry name" value="SLX9"/>
    <property type="match status" value="1"/>
</dbReference>
<feature type="compositionally biased region" description="Low complexity" evidence="5">
    <location>
        <begin position="115"/>
        <end position="127"/>
    </location>
</feature>
<dbReference type="GO" id="GO:0030688">
    <property type="term" value="C:preribosome, small subunit precursor"/>
    <property type="evidence" value="ECO:0007669"/>
    <property type="project" value="InterPro"/>
</dbReference>
<evidence type="ECO:0000313" key="6">
    <source>
        <dbReference type="EMBL" id="KAJ2005279.1"/>
    </source>
</evidence>
<proteinExistence type="inferred from homology"/>
<name>A0A9W8BDL3_9FUNG</name>
<feature type="compositionally biased region" description="Low complexity" evidence="5">
    <location>
        <begin position="16"/>
        <end position="32"/>
    </location>
</feature>